<keyword evidence="3" id="KW-0539">Nucleus</keyword>
<evidence type="ECO:0000313" key="7">
    <source>
        <dbReference type="EMBL" id="KAK8887646.1"/>
    </source>
</evidence>
<proteinExistence type="predicted"/>
<evidence type="ECO:0000256" key="4">
    <source>
        <dbReference type="PROSITE-ProRule" id="PRU00176"/>
    </source>
</evidence>
<keyword evidence="8" id="KW-1185">Reference proteome</keyword>
<comment type="subcellular location">
    <subcellularLocation>
        <location evidence="1">Nucleus</location>
        <location evidence="1">Nucleolus</location>
    </subcellularLocation>
</comment>
<evidence type="ECO:0000256" key="2">
    <source>
        <dbReference type="ARBA" id="ARBA00022884"/>
    </source>
</evidence>
<name>A0ABR2KA52_9EUKA</name>
<protein>
    <recommendedName>
        <fullName evidence="6">RRM domain-containing protein</fullName>
    </recommendedName>
</protein>
<dbReference type="PANTHER" id="PTHR46754">
    <property type="entry name" value="MKI67 FHA DOMAIN-INTERACTING NUCLEOLAR PHOSPHOPROTEIN"/>
    <property type="match status" value="1"/>
</dbReference>
<dbReference type="Gene3D" id="3.30.70.330">
    <property type="match status" value="1"/>
</dbReference>
<evidence type="ECO:0000256" key="5">
    <source>
        <dbReference type="SAM" id="MobiDB-lite"/>
    </source>
</evidence>
<dbReference type="EMBL" id="JAPFFF010000006">
    <property type="protein sequence ID" value="KAK8887646.1"/>
    <property type="molecule type" value="Genomic_DNA"/>
</dbReference>
<reference evidence="7 8" key="1">
    <citation type="submission" date="2024-04" db="EMBL/GenBank/DDBJ databases">
        <title>Tritrichomonas musculus Genome.</title>
        <authorList>
            <person name="Alves-Ferreira E."/>
            <person name="Grigg M."/>
            <person name="Lorenzi H."/>
            <person name="Galac M."/>
        </authorList>
    </citation>
    <scope>NUCLEOTIDE SEQUENCE [LARGE SCALE GENOMIC DNA]</scope>
    <source>
        <strain evidence="7 8">EAF2021</strain>
    </source>
</reference>
<feature type="region of interest" description="Disordered" evidence="5">
    <location>
        <begin position="151"/>
        <end position="172"/>
    </location>
</feature>
<dbReference type="InterPro" id="IPR012677">
    <property type="entry name" value="Nucleotide-bd_a/b_plait_sf"/>
</dbReference>
<comment type="caution">
    <text evidence="7">The sequence shown here is derived from an EMBL/GenBank/DDBJ whole genome shotgun (WGS) entry which is preliminary data.</text>
</comment>
<dbReference type="SUPFAM" id="SSF54928">
    <property type="entry name" value="RNA-binding domain, RBD"/>
    <property type="match status" value="1"/>
</dbReference>
<evidence type="ECO:0000259" key="6">
    <source>
        <dbReference type="PROSITE" id="PS50102"/>
    </source>
</evidence>
<dbReference type="CDD" id="cd12307">
    <property type="entry name" value="RRM_NIFK_like"/>
    <property type="match status" value="1"/>
</dbReference>
<keyword evidence="2 4" id="KW-0694">RNA-binding</keyword>
<sequence>MTEEEELSSIIYIGHLPDDFEEKQMKKFFSEFGKVVNLQLSRSKKTGNSKHYGWVEFETTDIAKITAKAMNNYLLYNNNLVCEVVPKSKVHPMLFKNARRGPKKQKDKEPMSKKELALKLAKQEKVIMAKLAAKGIEYKWPSFVEQFEKHGVTIPDTEENKDENDEDNQAQE</sequence>
<dbReference type="SMART" id="SM00360">
    <property type="entry name" value="RRM"/>
    <property type="match status" value="1"/>
</dbReference>
<accession>A0ABR2KA52</accession>
<dbReference type="Pfam" id="PF00076">
    <property type="entry name" value="RRM_1"/>
    <property type="match status" value="1"/>
</dbReference>
<evidence type="ECO:0000256" key="1">
    <source>
        <dbReference type="ARBA" id="ARBA00004604"/>
    </source>
</evidence>
<dbReference type="PROSITE" id="PS50102">
    <property type="entry name" value="RRM"/>
    <property type="match status" value="1"/>
</dbReference>
<dbReference type="InterPro" id="IPR000504">
    <property type="entry name" value="RRM_dom"/>
</dbReference>
<feature type="compositionally biased region" description="Acidic residues" evidence="5">
    <location>
        <begin position="156"/>
        <end position="172"/>
    </location>
</feature>
<evidence type="ECO:0000256" key="3">
    <source>
        <dbReference type="ARBA" id="ARBA00023242"/>
    </source>
</evidence>
<gene>
    <name evidence="7" type="ORF">M9Y10_038699</name>
</gene>
<feature type="domain" description="RRM" evidence="6">
    <location>
        <begin position="9"/>
        <end position="87"/>
    </location>
</feature>
<dbReference type="Proteomes" id="UP001470230">
    <property type="component" value="Unassembled WGS sequence"/>
</dbReference>
<organism evidence="7 8">
    <name type="scientific">Tritrichomonas musculus</name>
    <dbReference type="NCBI Taxonomy" id="1915356"/>
    <lineage>
        <taxon>Eukaryota</taxon>
        <taxon>Metamonada</taxon>
        <taxon>Parabasalia</taxon>
        <taxon>Tritrichomonadida</taxon>
        <taxon>Tritrichomonadidae</taxon>
        <taxon>Tritrichomonas</taxon>
    </lineage>
</organism>
<evidence type="ECO:0000313" key="8">
    <source>
        <dbReference type="Proteomes" id="UP001470230"/>
    </source>
</evidence>
<dbReference type="InterPro" id="IPR035979">
    <property type="entry name" value="RBD_domain_sf"/>
</dbReference>